<comment type="caution">
    <text evidence="1">The sequence shown here is derived from an EMBL/GenBank/DDBJ whole genome shotgun (WGS) entry which is preliminary data.</text>
</comment>
<evidence type="ECO:0000313" key="2">
    <source>
        <dbReference type="Proteomes" id="UP001060215"/>
    </source>
</evidence>
<evidence type="ECO:0000313" key="1">
    <source>
        <dbReference type="EMBL" id="KAI8032121.1"/>
    </source>
</evidence>
<dbReference type="EMBL" id="CM045758">
    <property type="protein sequence ID" value="KAI8032121.1"/>
    <property type="molecule type" value="Genomic_DNA"/>
</dbReference>
<reference evidence="1 2" key="1">
    <citation type="journal article" date="2022" name="Plant J.">
        <title>Chromosome-level genome of Camellia lanceoleosa provides a valuable resource for understanding genome evolution and self-incompatibility.</title>
        <authorList>
            <person name="Gong W."/>
            <person name="Xiao S."/>
            <person name="Wang L."/>
            <person name="Liao Z."/>
            <person name="Chang Y."/>
            <person name="Mo W."/>
            <person name="Hu G."/>
            <person name="Li W."/>
            <person name="Zhao G."/>
            <person name="Zhu H."/>
            <person name="Hu X."/>
            <person name="Ji K."/>
            <person name="Xiang X."/>
            <person name="Song Q."/>
            <person name="Yuan D."/>
            <person name="Jin S."/>
            <person name="Zhang L."/>
        </authorList>
    </citation>
    <scope>NUCLEOTIDE SEQUENCE [LARGE SCALE GENOMIC DNA]</scope>
    <source>
        <strain evidence="1">SQ_2022a</strain>
    </source>
</reference>
<protein>
    <submittedName>
        <fullName evidence="1">Cytosolic sulfotransferase 5</fullName>
    </submittedName>
</protein>
<sequence length="196" mass="23089">MPSPRLFHTHIPYNALPESMKKSNCKIVYITRNPKDTLVSMWHFFNNVRTPEQGPYPFDKAFESFCDGVHPYGPFFDHVLEYWEESLKKPEKILLLRYEEMKRDPKEEVKKLASFLGRPFANDEELEKVLWRCSLDRLKNLEVNKNGLTSVGLPRSSFFRLGVVGDWKNNLSNEMQEKLDQMTKMKLENTGLELEK</sequence>
<gene>
    <name evidence="1" type="ORF">LOK49_LG01G00272</name>
</gene>
<organism evidence="1 2">
    <name type="scientific">Camellia lanceoleosa</name>
    <dbReference type="NCBI Taxonomy" id="1840588"/>
    <lineage>
        <taxon>Eukaryota</taxon>
        <taxon>Viridiplantae</taxon>
        <taxon>Streptophyta</taxon>
        <taxon>Embryophyta</taxon>
        <taxon>Tracheophyta</taxon>
        <taxon>Spermatophyta</taxon>
        <taxon>Magnoliopsida</taxon>
        <taxon>eudicotyledons</taxon>
        <taxon>Gunneridae</taxon>
        <taxon>Pentapetalae</taxon>
        <taxon>asterids</taxon>
        <taxon>Ericales</taxon>
        <taxon>Theaceae</taxon>
        <taxon>Camellia</taxon>
    </lineage>
</organism>
<dbReference type="Proteomes" id="UP001060215">
    <property type="component" value="Chromosome 1"/>
</dbReference>
<keyword evidence="2" id="KW-1185">Reference proteome</keyword>
<accession>A0ACC0J6H3</accession>
<proteinExistence type="predicted"/>
<name>A0ACC0J6H3_9ERIC</name>